<dbReference type="EMBL" id="JAHOEL010000162">
    <property type="protein sequence ID" value="MBV3393849.1"/>
    <property type="molecule type" value="Genomic_DNA"/>
</dbReference>
<dbReference type="EMBL" id="JAHOEF010000161">
    <property type="protein sequence ID" value="MBV3383813.1"/>
    <property type="molecule type" value="Genomic_DNA"/>
</dbReference>
<dbReference type="RefSeq" id="WP_022424163.1">
    <property type="nucleotide sequence ID" value="NZ_CABIWU010000066.1"/>
</dbReference>
<keyword evidence="1" id="KW-0472">Membrane</keyword>
<dbReference type="GeneID" id="301324126"/>
<proteinExistence type="predicted"/>
<keyword evidence="5" id="KW-1185">Reference proteome</keyword>
<dbReference type="Proteomes" id="UP001196408">
    <property type="component" value="Unassembled WGS sequence"/>
</dbReference>
<sequence>MSKKKRVISEEKTKELQKDWQGYGAMTVAYSLVVIIIVLIAIIAKLYF</sequence>
<evidence type="ECO:0000256" key="1">
    <source>
        <dbReference type="SAM" id="Phobius"/>
    </source>
</evidence>
<accession>A0AAW4MY99</accession>
<keyword evidence="1" id="KW-0812">Transmembrane</keyword>
<keyword evidence="1" id="KW-1133">Transmembrane helix</keyword>
<reference evidence="2 5" key="1">
    <citation type="submission" date="2021-06" db="EMBL/GenBank/DDBJ databases">
        <title>Collection of gut derived symbiotic bacterial strains cultured from healthy donors.</title>
        <authorList>
            <person name="Lin H."/>
            <person name="Littmann E."/>
            <person name="Pamer E.G."/>
        </authorList>
    </citation>
    <scope>NUCLEOTIDE SEQUENCE</scope>
    <source>
        <strain evidence="3 5">MSK.21.70</strain>
        <strain evidence="2">MSK.21.82</strain>
    </source>
</reference>
<dbReference type="Proteomes" id="UP001197492">
    <property type="component" value="Unassembled WGS sequence"/>
</dbReference>
<name>A0AAW4MY99_9FIRM</name>
<protein>
    <submittedName>
        <fullName evidence="2">Uncharacterized protein</fullName>
    </submittedName>
</protein>
<organism evidence="2 4">
    <name type="scientific">Catenibacterium mitsuokai</name>
    <dbReference type="NCBI Taxonomy" id="100886"/>
    <lineage>
        <taxon>Bacteria</taxon>
        <taxon>Bacillati</taxon>
        <taxon>Bacillota</taxon>
        <taxon>Erysipelotrichia</taxon>
        <taxon>Erysipelotrichales</taxon>
        <taxon>Coprobacillaceae</taxon>
        <taxon>Catenibacterium</taxon>
    </lineage>
</organism>
<evidence type="ECO:0000313" key="5">
    <source>
        <dbReference type="Proteomes" id="UP001197492"/>
    </source>
</evidence>
<feature type="transmembrane region" description="Helical" evidence="1">
    <location>
        <begin position="20"/>
        <end position="44"/>
    </location>
</feature>
<evidence type="ECO:0000313" key="3">
    <source>
        <dbReference type="EMBL" id="MBV3393849.1"/>
    </source>
</evidence>
<gene>
    <name evidence="2" type="ORF">KSV97_11480</name>
    <name evidence="3" type="ORF">KSW06_11510</name>
</gene>
<evidence type="ECO:0000313" key="2">
    <source>
        <dbReference type="EMBL" id="MBV3383813.1"/>
    </source>
</evidence>
<comment type="caution">
    <text evidence="2">The sequence shown here is derived from an EMBL/GenBank/DDBJ whole genome shotgun (WGS) entry which is preliminary data.</text>
</comment>
<dbReference type="AlphaFoldDB" id="A0AAW4MY99"/>
<evidence type="ECO:0000313" key="4">
    <source>
        <dbReference type="Proteomes" id="UP001196408"/>
    </source>
</evidence>